<name>A0A4Y3HXS5_9VIBR</name>
<proteinExistence type="predicted"/>
<organism evidence="1 2">
    <name type="scientific">Vibrio inusitatus NBRC 102082</name>
    <dbReference type="NCBI Taxonomy" id="1219070"/>
    <lineage>
        <taxon>Bacteria</taxon>
        <taxon>Pseudomonadati</taxon>
        <taxon>Pseudomonadota</taxon>
        <taxon>Gammaproteobacteria</taxon>
        <taxon>Vibrionales</taxon>
        <taxon>Vibrionaceae</taxon>
        <taxon>Vibrio</taxon>
    </lineage>
</organism>
<evidence type="ECO:0000313" key="1">
    <source>
        <dbReference type="EMBL" id="GEA51979.1"/>
    </source>
</evidence>
<sequence length="84" mass="9470">MSKVSLNTLSAIYNYVNLAKKLRATSGEVAVRDSQKMIDTALDLTDLGIGSTNKQENFESSTQLLLTFLEEELDKRKLRFDVLE</sequence>
<comment type="caution">
    <text evidence="1">The sequence shown here is derived from an EMBL/GenBank/DDBJ whole genome shotgun (WGS) entry which is preliminary data.</text>
</comment>
<accession>A0A4Y3HXS5</accession>
<dbReference type="Proteomes" id="UP000318717">
    <property type="component" value="Unassembled WGS sequence"/>
</dbReference>
<dbReference type="EMBL" id="BJLF01000014">
    <property type="protein sequence ID" value="GEA51979.1"/>
    <property type="molecule type" value="Genomic_DNA"/>
</dbReference>
<dbReference type="OrthoDB" id="5905298at2"/>
<dbReference type="AlphaFoldDB" id="A0A4Y3HXS5"/>
<evidence type="ECO:0000313" key="2">
    <source>
        <dbReference type="Proteomes" id="UP000318717"/>
    </source>
</evidence>
<keyword evidence="2" id="KW-1185">Reference proteome</keyword>
<gene>
    <name evidence="1" type="ORF">VIN01S_27830</name>
</gene>
<protein>
    <submittedName>
        <fullName evidence="1">Uncharacterized protein</fullName>
    </submittedName>
</protein>
<reference evidence="1 2" key="1">
    <citation type="submission" date="2019-06" db="EMBL/GenBank/DDBJ databases">
        <title>Whole genome shotgun sequence of Vibrio inusitatus NBRC 102082.</title>
        <authorList>
            <person name="Hosoyama A."/>
            <person name="Uohara A."/>
            <person name="Ohji S."/>
            <person name="Ichikawa N."/>
        </authorList>
    </citation>
    <scope>NUCLEOTIDE SEQUENCE [LARGE SCALE GENOMIC DNA]</scope>
    <source>
        <strain evidence="1 2">NBRC 102082</strain>
    </source>
</reference>
<dbReference type="RefSeq" id="WP_141346444.1">
    <property type="nucleotide sequence ID" value="NZ_BJLF01000014.1"/>
</dbReference>